<protein>
    <submittedName>
        <fullName evidence="3">Uncharacterized protein</fullName>
    </submittedName>
</protein>
<evidence type="ECO:0000313" key="3">
    <source>
        <dbReference type="EMBL" id="UGS26458.1"/>
    </source>
</evidence>
<reference evidence="3 4" key="1">
    <citation type="submission" date="2023-01" db="EMBL/GenBank/DDBJ databases">
        <title>Characterization of estradiol degrading bacteria Microbacterium sp. MZT7 and reveal degrading genes through genome analysis.</title>
        <authorList>
            <person name="Hao P."/>
            <person name="Gao Y."/>
        </authorList>
    </citation>
    <scope>NUCLEOTIDE SEQUENCE [LARGE SCALE GENOMIC DNA]</scope>
    <source>
        <strain evidence="3 4">MZT7</strain>
    </source>
</reference>
<dbReference type="Proteomes" id="UP001199642">
    <property type="component" value="Chromosome"/>
</dbReference>
<evidence type="ECO:0000313" key="4">
    <source>
        <dbReference type="Proteomes" id="UP001199642"/>
    </source>
</evidence>
<proteinExistence type="predicted"/>
<keyword evidence="4" id="KW-1185">Reference proteome</keyword>
<name>A0ABY3RQR9_9MICO</name>
<feature type="compositionally biased region" description="Basic and acidic residues" evidence="1">
    <location>
        <begin position="8"/>
        <end position="19"/>
    </location>
</feature>
<evidence type="ECO:0000256" key="1">
    <source>
        <dbReference type="SAM" id="MobiDB-lite"/>
    </source>
</evidence>
<organism evidence="3 4">
    <name type="scientific">Microbacterium resistens</name>
    <dbReference type="NCBI Taxonomy" id="156977"/>
    <lineage>
        <taxon>Bacteria</taxon>
        <taxon>Bacillati</taxon>
        <taxon>Actinomycetota</taxon>
        <taxon>Actinomycetes</taxon>
        <taxon>Micrococcales</taxon>
        <taxon>Microbacteriaceae</taxon>
        <taxon>Microbacterium</taxon>
    </lineage>
</organism>
<dbReference type="EMBL" id="CP082781">
    <property type="protein sequence ID" value="UGS26458.1"/>
    <property type="molecule type" value="Genomic_DNA"/>
</dbReference>
<accession>A0ABY3RQR9</accession>
<feature type="transmembrane region" description="Helical" evidence="2">
    <location>
        <begin position="142"/>
        <end position="161"/>
    </location>
</feature>
<gene>
    <name evidence="3" type="ORF">K8F61_17825</name>
</gene>
<sequence length="431" mass="45415">MGDGLDEERERRALQERAYGRGPTPLSPAEADRLRDLQRRRVVPAGPEVSAVVDTAAPGEGPAPGPEAWFASAVAEDAATTGAPHVLAVPKEPGSDPVTVAADPGSSSIGPPHVLGETAPPSRWRALLADRAIAGRWRRPRVLVTAAAALVAAGLAIGWSVPRAPDVALPMTAAHEERREAVLEALNGLDDIDGGSLVLLAESSPFEDEDPAEEGALLWYVTRKGGELSCAILEVPGQGPGMQCLPRASVTKGSLTVSAEVRPDRPANDASHPGDDSLSTYFWGTVTLTRLGVPLATVSGQRNSNADPGTWYREREAAAERIREALDITYPPTLLGHLDDAPVWLANRQDGTLCLVLEEGDEPRLGCEAIVVRGRDGESTGIGPVLLLRMSVPATPTREAALLEVLNDPMSGAVLTITRQADPSTAWGPRL</sequence>
<keyword evidence="2" id="KW-0812">Transmembrane</keyword>
<keyword evidence="2" id="KW-1133">Transmembrane helix</keyword>
<dbReference type="RefSeq" id="WP_231820137.1">
    <property type="nucleotide sequence ID" value="NZ_CP082781.1"/>
</dbReference>
<feature type="region of interest" description="Disordered" evidence="1">
    <location>
        <begin position="1"/>
        <end position="32"/>
    </location>
</feature>
<keyword evidence="2" id="KW-0472">Membrane</keyword>
<evidence type="ECO:0000256" key="2">
    <source>
        <dbReference type="SAM" id="Phobius"/>
    </source>
</evidence>